<sequence length="130" mass="15055">MMKKMTSSGKNNDKAKDSIVNLKQQKLDEQLEVATEKAQQAVESEQSAEQQIQEASLREQELNKLVHIAYQRQQAAQLHTKLANQAASQLQNDFLIYSQKNHHHPVLRIVDQEYGQLRNRSNEAELEYIR</sequence>
<organism evidence="2 3">
    <name type="scientific">Streblomastix strix</name>
    <dbReference type="NCBI Taxonomy" id="222440"/>
    <lineage>
        <taxon>Eukaryota</taxon>
        <taxon>Metamonada</taxon>
        <taxon>Preaxostyla</taxon>
        <taxon>Oxymonadida</taxon>
        <taxon>Streblomastigidae</taxon>
        <taxon>Streblomastix</taxon>
    </lineage>
</organism>
<protein>
    <submittedName>
        <fullName evidence="2">Uncharacterized protein</fullName>
    </submittedName>
</protein>
<feature type="compositionally biased region" description="Polar residues" evidence="1">
    <location>
        <begin position="1"/>
        <end position="10"/>
    </location>
</feature>
<proteinExistence type="predicted"/>
<name>A0A5J4PGV2_9EUKA</name>
<dbReference type="EMBL" id="SNRW01050713">
    <property type="protein sequence ID" value="KAA6308687.1"/>
    <property type="molecule type" value="Genomic_DNA"/>
</dbReference>
<dbReference type="AlphaFoldDB" id="A0A5J4PGV2"/>
<feature type="region of interest" description="Disordered" evidence="1">
    <location>
        <begin position="1"/>
        <end position="22"/>
    </location>
</feature>
<dbReference type="Proteomes" id="UP000324800">
    <property type="component" value="Unassembled WGS sequence"/>
</dbReference>
<evidence type="ECO:0000313" key="2">
    <source>
        <dbReference type="EMBL" id="KAA6308687.1"/>
    </source>
</evidence>
<comment type="caution">
    <text evidence="2">The sequence shown here is derived from an EMBL/GenBank/DDBJ whole genome shotgun (WGS) entry which is preliminary data.</text>
</comment>
<accession>A0A5J4PGV2</accession>
<evidence type="ECO:0000313" key="3">
    <source>
        <dbReference type="Proteomes" id="UP000324800"/>
    </source>
</evidence>
<evidence type="ECO:0000256" key="1">
    <source>
        <dbReference type="SAM" id="MobiDB-lite"/>
    </source>
</evidence>
<reference evidence="2 3" key="1">
    <citation type="submission" date="2019-03" db="EMBL/GenBank/DDBJ databases">
        <title>Single cell metagenomics reveals metabolic interactions within the superorganism composed of flagellate Streblomastix strix and complex community of Bacteroidetes bacteria on its surface.</title>
        <authorList>
            <person name="Treitli S.C."/>
            <person name="Kolisko M."/>
            <person name="Husnik F."/>
            <person name="Keeling P."/>
            <person name="Hampl V."/>
        </authorList>
    </citation>
    <scope>NUCLEOTIDE SEQUENCE [LARGE SCALE GENOMIC DNA]</scope>
    <source>
        <strain evidence="2">ST1C</strain>
    </source>
</reference>
<gene>
    <name evidence="2" type="ORF">EZS28_056643</name>
</gene>